<dbReference type="CDD" id="cd00118">
    <property type="entry name" value="LysM"/>
    <property type="match status" value="1"/>
</dbReference>
<gene>
    <name evidence="3" type="ORF">ACFO3D_16610</name>
</gene>
<dbReference type="SUPFAM" id="SSF54106">
    <property type="entry name" value="LysM domain"/>
    <property type="match status" value="1"/>
</dbReference>
<dbReference type="PROSITE" id="PS51782">
    <property type="entry name" value="LYSM"/>
    <property type="match status" value="1"/>
</dbReference>
<feature type="signal peptide" evidence="1">
    <location>
        <begin position="1"/>
        <end position="26"/>
    </location>
</feature>
<dbReference type="EMBL" id="JBHSFU010000011">
    <property type="protein sequence ID" value="MFC4559808.1"/>
    <property type="molecule type" value="Genomic_DNA"/>
</dbReference>
<name>A0ABV9DNY2_9BACI</name>
<evidence type="ECO:0000313" key="3">
    <source>
        <dbReference type="EMBL" id="MFC4559808.1"/>
    </source>
</evidence>
<evidence type="ECO:0000259" key="2">
    <source>
        <dbReference type="PROSITE" id="PS51782"/>
    </source>
</evidence>
<dbReference type="Gene3D" id="3.10.350.10">
    <property type="entry name" value="LysM domain"/>
    <property type="match status" value="1"/>
</dbReference>
<dbReference type="InterPro" id="IPR011105">
    <property type="entry name" value="Cell_wall_hydrolase_SleB"/>
</dbReference>
<dbReference type="InterPro" id="IPR042047">
    <property type="entry name" value="SleB_dom1"/>
</dbReference>
<dbReference type="Gene3D" id="1.10.10.2520">
    <property type="entry name" value="Cell wall hydrolase SleB, domain 1"/>
    <property type="match status" value="1"/>
</dbReference>
<dbReference type="Gene3D" id="6.20.240.60">
    <property type="match status" value="1"/>
</dbReference>
<dbReference type="Pfam" id="PF01476">
    <property type="entry name" value="LysM"/>
    <property type="match status" value="1"/>
</dbReference>
<organism evidence="3 4">
    <name type="scientific">Virgibacillus kekensis</name>
    <dbReference type="NCBI Taxonomy" id="202261"/>
    <lineage>
        <taxon>Bacteria</taxon>
        <taxon>Bacillati</taxon>
        <taxon>Bacillota</taxon>
        <taxon>Bacilli</taxon>
        <taxon>Bacillales</taxon>
        <taxon>Bacillaceae</taxon>
        <taxon>Virgibacillus</taxon>
    </lineage>
</organism>
<dbReference type="InterPro" id="IPR036779">
    <property type="entry name" value="LysM_dom_sf"/>
</dbReference>
<evidence type="ECO:0000313" key="4">
    <source>
        <dbReference type="Proteomes" id="UP001595989"/>
    </source>
</evidence>
<accession>A0ABV9DNY2</accession>
<proteinExistence type="predicted"/>
<feature type="domain" description="LysM" evidence="2">
    <location>
        <begin position="27"/>
        <end position="70"/>
    </location>
</feature>
<dbReference type="Pfam" id="PF07486">
    <property type="entry name" value="Hydrolase_2"/>
    <property type="match status" value="1"/>
</dbReference>
<reference evidence="4" key="1">
    <citation type="journal article" date="2019" name="Int. J. Syst. Evol. Microbiol.">
        <title>The Global Catalogue of Microorganisms (GCM) 10K type strain sequencing project: providing services to taxonomists for standard genome sequencing and annotation.</title>
        <authorList>
            <consortium name="The Broad Institute Genomics Platform"/>
            <consortium name="The Broad Institute Genome Sequencing Center for Infectious Disease"/>
            <person name="Wu L."/>
            <person name="Ma J."/>
        </authorList>
    </citation>
    <scope>NUCLEOTIDE SEQUENCE [LARGE SCALE GENOMIC DNA]</scope>
    <source>
        <strain evidence="4">CGMCC 4.7426</strain>
    </source>
</reference>
<dbReference type="InterPro" id="IPR018392">
    <property type="entry name" value="LysM"/>
</dbReference>
<dbReference type="GO" id="GO:0016787">
    <property type="term" value="F:hydrolase activity"/>
    <property type="evidence" value="ECO:0007669"/>
    <property type="project" value="UniProtKB-KW"/>
</dbReference>
<keyword evidence="1" id="KW-0732">Signal</keyword>
<protein>
    <submittedName>
        <fullName evidence="3">Cell wall hydrolase</fullName>
    </submittedName>
</protein>
<keyword evidence="3" id="KW-0378">Hydrolase</keyword>
<dbReference type="SMART" id="SM00257">
    <property type="entry name" value="LysM"/>
    <property type="match status" value="1"/>
</dbReference>
<dbReference type="RefSeq" id="WP_390298702.1">
    <property type="nucleotide sequence ID" value="NZ_JBHSFU010000011.1"/>
</dbReference>
<sequence length="195" mass="21521">MNKLKKLLPVFILSFTILALPAGADASTYKVQEGDTFWTIAKNFSISLTNLQIANQQSGNLIYEGETIYIPDSVSYENKKLLAKLVHAEAKGEPYAGKVAVATVVLNRVNHKEFPDSVKGVVYKKVQGTYAFTPVKNGAINQGYTAEDMRAVNEAVAFRGQGGNSIYFYNPETASSDWIFTREVTKTIGNHRFAK</sequence>
<dbReference type="Proteomes" id="UP001595989">
    <property type="component" value="Unassembled WGS sequence"/>
</dbReference>
<keyword evidence="4" id="KW-1185">Reference proteome</keyword>
<comment type="caution">
    <text evidence="3">The sequence shown here is derived from an EMBL/GenBank/DDBJ whole genome shotgun (WGS) entry which is preliminary data.</text>
</comment>
<evidence type="ECO:0000256" key="1">
    <source>
        <dbReference type="SAM" id="SignalP"/>
    </source>
</evidence>
<feature type="chain" id="PRO_5045770567" evidence="1">
    <location>
        <begin position="27"/>
        <end position="195"/>
    </location>
</feature>